<feature type="domain" description="DUF6533" evidence="2">
    <location>
        <begin position="16"/>
        <end position="61"/>
    </location>
</feature>
<evidence type="ECO:0000259" key="2">
    <source>
        <dbReference type="Pfam" id="PF20151"/>
    </source>
</evidence>
<feature type="transmembrane region" description="Helical" evidence="1">
    <location>
        <begin position="167"/>
        <end position="187"/>
    </location>
</feature>
<comment type="caution">
    <text evidence="3">The sequence shown here is derived from an EMBL/GenBank/DDBJ whole genome shotgun (WGS) entry which is preliminary data.</text>
</comment>
<keyword evidence="1" id="KW-1133">Transmembrane helix</keyword>
<dbReference type="EMBL" id="JAWWNJ010000029">
    <property type="protein sequence ID" value="KAK7027615.1"/>
    <property type="molecule type" value="Genomic_DNA"/>
</dbReference>
<dbReference type="Proteomes" id="UP001362999">
    <property type="component" value="Unassembled WGS sequence"/>
</dbReference>
<gene>
    <name evidence="3" type="ORF">R3P38DRAFT_943611</name>
</gene>
<organism evidence="3 4">
    <name type="scientific">Favolaschia claudopus</name>
    <dbReference type="NCBI Taxonomy" id="2862362"/>
    <lineage>
        <taxon>Eukaryota</taxon>
        <taxon>Fungi</taxon>
        <taxon>Dikarya</taxon>
        <taxon>Basidiomycota</taxon>
        <taxon>Agaricomycotina</taxon>
        <taxon>Agaricomycetes</taxon>
        <taxon>Agaricomycetidae</taxon>
        <taxon>Agaricales</taxon>
        <taxon>Marasmiineae</taxon>
        <taxon>Mycenaceae</taxon>
        <taxon>Favolaschia</taxon>
    </lineage>
</organism>
<feature type="transmembrane region" description="Helical" evidence="1">
    <location>
        <begin position="118"/>
        <end position="135"/>
    </location>
</feature>
<evidence type="ECO:0000313" key="3">
    <source>
        <dbReference type="EMBL" id="KAK7027615.1"/>
    </source>
</evidence>
<feature type="transmembrane region" description="Helical" evidence="1">
    <location>
        <begin position="88"/>
        <end position="106"/>
    </location>
</feature>
<dbReference type="InterPro" id="IPR045340">
    <property type="entry name" value="DUF6533"/>
</dbReference>
<sequence length="250" mass="28446">MSLLGFSLFSLQANSYIDVAFLTLVIYDTAINLDMEYCHIWKSKWSLVKALYLWTRYMPFIDLAAVVTRRIDIAINMDPSACSKSSEFITIFSGFNIGIAETILMIRTYALYGRSRKLLIFFVFMWLSIGGFALWDLSKNWAAHSASATSATSCDLKSDTHNTLMPYVILFIAETVIVSLTLWKAFFSFHRCIHIYRPTTLIISFYRDGVLFYLVMLGSISVSRRHTYESPTLYDGLSSGDSRSCCCTRG</sequence>
<keyword evidence="4" id="KW-1185">Reference proteome</keyword>
<reference evidence="3 4" key="1">
    <citation type="journal article" date="2024" name="J Genomics">
        <title>Draft genome sequencing and assembly of Favolaschia claudopus CIRM-BRFM 2984 isolated from oak limbs.</title>
        <authorList>
            <person name="Navarro D."/>
            <person name="Drula E."/>
            <person name="Chaduli D."/>
            <person name="Cazenave R."/>
            <person name="Ahrendt S."/>
            <person name="Wang J."/>
            <person name="Lipzen A."/>
            <person name="Daum C."/>
            <person name="Barry K."/>
            <person name="Grigoriev I.V."/>
            <person name="Favel A."/>
            <person name="Rosso M.N."/>
            <person name="Martin F."/>
        </authorList>
    </citation>
    <scope>NUCLEOTIDE SEQUENCE [LARGE SCALE GENOMIC DNA]</scope>
    <source>
        <strain evidence="3 4">CIRM-BRFM 2984</strain>
    </source>
</reference>
<evidence type="ECO:0000256" key="1">
    <source>
        <dbReference type="SAM" id="Phobius"/>
    </source>
</evidence>
<keyword evidence="1" id="KW-0472">Membrane</keyword>
<protein>
    <recommendedName>
        <fullName evidence="2">DUF6533 domain-containing protein</fullName>
    </recommendedName>
</protein>
<dbReference type="AlphaFoldDB" id="A0AAW0BML9"/>
<accession>A0AAW0BML9</accession>
<dbReference type="Pfam" id="PF20151">
    <property type="entry name" value="DUF6533"/>
    <property type="match status" value="1"/>
</dbReference>
<evidence type="ECO:0000313" key="4">
    <source>
        <dbReference type="Proteomes" id="UP001362999"/>
    </source>
</evidence>
<keyword evidence="1" id="KW-0812">Transmembrane</keyword>
<proteinExistence type="predicted"/>
<name>A0AAW0BML9_9AGAR</name>